<protein>
    <submittedName>
        <fullName evidence="2">Uncharacterized protein</fullName>
    </submittedName>
</protein>
<evidence type="ECO:0000256" key="1">
    <source>
        <dbReference type="SAM" id="MobiDB-lite"/>
    </source>
</evidence>
<dbReference type="AlphaFoldDB" id="A0AAV4FD13"/>
<keyword evidence="3" id="KW-1185">Reference proteome</keyword>
<evidence type="ECO:0000313" key="3">
    <source>
        <dbReference type="Proteomes" id="UP000762676"/>
    </source>
</evidence>
<name>A0AAV4FD13_9GAST</name>
<sequence length="326" mass="34849">MTLDPFDLDWQSFCLEQGDLPGLVVADDILIAQSRGRHSPLLPCRDQLFTASIEESLNSATSEHYPILTVCDPSSPESVETVATTALGVKVHNTSGATAQDFITHSTPGATAQGFIAHSTPGDTAQGFIAHSTPGAETERGRDETGVDPSLHISTTHTRQAAVDTGHTGKPGSPQAARQTQAGLPVVASAGGLSGSCPNSMENFTYGSVPHSNEAMGNPFEPGCGGRIGAGDKTPPNSPFCETPHNIFWTPRLTFHPYRHGDVRVEFPDLWPSYRELREHLQNSGIQNTVLRGDSVLDLCVLACTCGPAHLLQCLIELQLIREYTT</sequence>
<feature type="region of interest" description="Disordered" evidence="1">
    <location>
        <begin position="113"/>
        <end position="177"/>
    </location>
</feature>
<accession>A0AAV4FD13</accession>
<organism evidence="2 3">
    <name type="scientific">Elysia marginata</name>
    <dbReference type="NCBI Taxonomy" id="1093978"/>
    <lineage>
        <taxon>Eukaryota</taxon>
        <taxon>Metazoa</taxon>
        <taxon>Spiralia</taxon>
        <taxon>Lophotrochozoa</taxon>
        <taxon>Mollusca</taxon>
        <taxon>Gastropoda</taxon>
        <taxon>Heterobranchia</taxon>
        <taxon>Euthyneura</taxon>
        <taxon>Panpulmonata</taxon>
        <taxon>Sacoglossa</taxon>
        <taxon>Placobranchoidea</taxon>
        <taxon>Plakobranchidae</taxon>
        <taxon>Elysia</taxon>
    </lineage>
</organism>
<dbReference type="EMBL" id="BMAT01004261">
    <property type="protein sequence ID" value="GFR71147.1"/>
    <property type="molecule type" value="Genomic_DNA"/>
</dbReference>
<gene>
    <name evidence="2" type="ORF">ElyMa_002088500</name>
</gene>
<proteinExistence type="predicted"/>
<comment type="caution">
    <text evidence="2">The sequence shown here is derived from an EMBL/GenBank/DDBJ whole genome shotgun (WGS) entry which is preliminary data.</text>
</comment>
<reference evidence="2 3" key="1">
    <citation type="journal article" date="2021" name="Elife">
        <title>Chloroplast acquisition without the gene transfer in kleptoplastic sea slugs, Plakobranchus ocellatus.</title>
        <authorList>
            <person name="Maeda T."/>
            <person name="Takahashi S."/>
            <person name="Yoshida T."/>
            <person name="Shimamura S."/>
            <person name="Takaki Y."/>
            <person name="Nagai Y."/>
            <person name="Toyoda A."/>
            <person name="Suzuki Y."/>
            <person name="Arimoto A."/>
            <person name="Ishii H."/>
            <person name="Satoh N."/>
            <person name="Nishiyama T."/>
            <person name="Hasebe M."/>
            <person name="Maruyama T."/>
            <person name="Minagawa J."/>
            <person name="Obokata J."/>
            <person name="Shigenobu S."/>
        </authorList>
    </citation>
    <scope>NUCLEOTIDE SEQUENCE [LARGE SCALE GENOMIC DNA]</scope>
</reference>
<evidence type="ECO:0000313" key="2">
    <source>
        <dbReference type="EMBL" id="GFR71147.1"/>
    </source>
</evidence>
<dbReference type="Proteomes" id="UP000762676">
    <property type="component" value="Unassembled WGS sequence"/>
</dbReference>